<reference evidence="2 3" key="1">
    <citation type="submission" date="2022-03" db="EMBL/GenBank/DDBJ databases">
        <title>Ignatzschineria rhizosphaerae HR5S32.</title>
        <authorList>
            <person name="Sun J.Q."/>
            <person name="Feng J.Y."/>
        </authorList>
    </citation>
    <scope>NUCLEOTIDE SEQUENCE [LARGE SCALE GENOMIC DNA]</scope>
    <source>
        <strain evidence="2 3">HR5S32</strain>
    </source>
</reference>
<feature type="transmembrane region" description="Helical" evidence="1">
    <location>
        <begin position="46"/>
        <end position="65"/>
    </location>
</feature>
<evidence type="ECO:0000313" key="2">
    <source>
        <dbReference type="EMBL" id="UNM96062.1"/>
    </source>
</evidence>
<keyword evidence="1" id="KW-0472">Membrane</keyword>
<dbReference type="RefSeq" id="WP_242148983.1">
    <property type="nucleotide sequence ID" value="NZ_CP093379.1"/>
</dbReference>
<gene>
    <name evidence="2" type="ORF">MMG00_12810</name>
</gene>
<evidence type="ECO:0000256" key="1">
    <source>
        <dbReference type="SAM" id="Phobius"/>
    </source>
</evidence>
<proteinExistence type="predicted"/>
<organism evidence="2 3">
    <name type="scientific">Ignatzschineria rhizosphaerae</name>
    <dbReference type="NCBI Taxonomy" id="2923279"/>
    <lineage>
        <taxon>Bacteria</taxon>
        <taxon>Pseudomonadati</taxon>
        <taxon>Pseudomonadota</taxon>
        <taxon>Gammaproteobacteria</taxon>
        <taxon>Cardiobacteriales</taxon>
        <taxon>Ignatzschineriaceae</taxon>
        <taxon>Ignatzschineria</taxon>
    </lineage>
</organism>
<name>A0ABY3X3M8_9GAMM</name>
<evidence type="ECO:0000313" key="3">
    <source>
        <dbReference type="Proteomes" id="UP000829542"/>
    </source>
</evidence>
<feature type="transmembrane region" description="Helical" evidence="1">
    <location>
        <begin position="6"/>
        <end position="25"/>
    </location>
</feature>
<sequence length="359" mass="41085">MTYFQIVILAPFCLLLLIALSLFLYEICGLKKLFKWWLGLDFDTKIIGTAPCILLIILVLIFLVSDTTEGYKSIVSMMLQVSGVSLGLVAATIAFRNYLRKSGDKISYIPIKMNTNEGYSFLLHNQKDKQAFVFAIDAVLAKNKKRIRLVDYSKPPMELITISPFGSQQIDLPKADKYGDSDLLSFDIEEVSHLICITTNGEMKVEEQIFKSLSDKYIEQENIIRSNYIINKPLEYDFEVSPKARYWVFFDYSYSTSYSGISSSRAILTAYIENGQFLVCECMDNKINDKRYYSYILEKAHKKTVDESNYCSYGDKKASEGTYLVNGLLEQELHIDYILKPAIKIISINKISYSNIPML</sequence>
<protein>
    <submittedName>
        <fullName evidence="2">Uncharacterized protein</fullName>
    </submittedName>
</protein>
<keyword evidence="1" id="KW-1133">Transmembrane helix</keyword>
<dbReference type="EMBL" id="CP093379">
    <property type="protein sequence ID" value="UNM96062.1"/>
    <property type="molecule type" value="Genomic_DNA"/>
</dbReference>
<accession>A0ABY3X3M8</accession>
<keyword evidence="1" id="KW-0812">Transmembrane</keyword>
<dbReference type="Proteomes" id="UP000829542">
    <property type="component" value="Chromosome"/>
</dbReference>
<keyword evidence="3" id="KW-1185">Reference proteome</keyword>
<feature type="transmembrane region" description="Helical" evidence="1">
    <location>
        <begin position="77"/>
        <end position="99"/>
    </location>
</feature>